<dbReference type="AlphaFoldDB" id="A0AA38W1B8"/>
<name>A0AA38W1B8_9PEZI</name>
<gene>
    <name evidence="2" type="ORF">NKR19_g931</name>
</gene>
<reference evidence="2" key="1">
    <citation type="submission" date="2022-07" db="EMBL/GenBank/DDBJ databases">
        <title>Fungi with potential for degradation of polypropylene.</title>
        <authorList>
            <person name="Gostincar C."/>
        </authorList>
    </citation>
    <scope>NUCLEOTIDE SEQUENCE</scope>
    <source>
        <strain evidence="2">EXF-13287</strain>
    </source>
</reference>
<feature type="compositionally biased region" description="Polar residues" evidence="1">
    <location>
        <begin position="148"/>
        <end position="167"/>
    </location>
</feature>
<evidence type="ECO:0000313" key="3">
    <source>
        <dbReference type="Proteomes" id="UP001174691"/>
    </source>
</evidence>
<dbReference type="Proteomes" id="UP001174691">
    <property type="component" value="Unassembled WGS sequence"/>
</dbReference>
<feature type="compositionally biased region" description="Low complexity" evidence="1">
    <location>
        <begin position="31"/>
        <end position="44"/>
    </location>
</feature>
<keyword evidence="3" id="KW-1185">Reference proteome</keyword>
<evidence type="ECO:0000256" key="1">
    <source>
        <dbReference type="SAM" id="MobiDB-lite"/>
    </source>
</evidence>
<feature type="region of interest" description="Disordered" evidence="1">
    <location>
        <begin position="1"/>
        <end position="181"/>
    </location>
</feature>
<dbReference type="EMBL" id="JANBVN010000008">
    <property type="protein sequence ID" value="KAJ9164928.1"/>
    <property type="molecule type" value="Genomic_DNA"/>
</dbReference>
<organism evidence="2 3">
    <name type="scientific">Coniochaeta hoffmannii</name>
    <dbReference type="NCBI Taxonomy" id="91930"/>
    <lineage>
        <taxon>Eukaryota</taxon>
        <taxon>Fungi</taxon>
        <taxon>Dikarya</taxon>
        <taxon>Ascomycota</taxon>
        <taxon>Pezizomycotina</taxon>
        <taxon>Sordariomycetes</taxon>
        <taxon>Sordariomycetidae</taxon>
        <taxon>Coniochaetales</taxon>
        <taxon>Coniochaetaceae</taxon>
        <taxon>Coniochaeta</taxon>
    </lineage>
</organism>
<comment type="caution">
    <text evidence="2">The sequence shown here is derived from an EMBL/GenBank/DDBJ whole genome shotgun (WGS) entry which is preliminary data.</text>
</comment>
<proteinExistence type="predicted"/>
<accession>A0AA38W1B8</accession>
<sequence length="181" mass="19357">MDEQGPAAVVKPPSRAPTSGEPFGHHTRNPSSVSFDSSSQQSHSSPRRKMSSDSKTQEASTSKSGKLLRNLSSWLTVSEPSTQALKHHKKEVFRKANISPDDPTASAKLRIPGGEIPPGAIRPSGKGPDPEDVLRSRARERRRAGKSPGSQGSSVFASDLSQSSSGRSEGKGVRNEIFPFD</sequence>
<protein>
    <submittedName>
        <fullName evidence="2">Uncharacterized protein</fullName>
    </submittedName>
</protein>
<evidence type="ECO:0000313" key="2">
    <source>
        <dbReference type="EMBL" id="KAJ9164928.1"/>
    </source>
</evidence>
<feature type="compositionally biased region" description="Polar residues" evidence="1">
    <location>
        <begin position="57"/>
        <end position="84"/>
    </location>
</feature>
<feature type="compositionally biased region" description="Basic and acidic residues" evidence="1">
    <location>
        <begin position="128"/>
        <end position="137"/>
    </location>
</feature>